<sequence>MSAQALWDSAKELISVTEKHPFLVAMVDGTLDMECFRYYVIQDAMYLDDFADCLHRLGDHEGVPEAESKRLHEFGQGAKDAEKALHNSFMKQWNINATGVPQMPNTLLYTSFMSRIVTTRPHAEGLAALLPCFWVYMHVGKCMLKLRDELGDSVKRPPQFDAWIDMYGGEGFEKEVKDYIDVVDSYCKTADAESLKQMEEHFILCCKLEHMFWDQAAEKMQWPSALSNHN</sequence>
<dbReference type="SUPFAM" id="SSF48613">
    <property type="entry name" value="Heme oxygenase-like"/>
    <property type="match status" value="1"/>
</dbReference>
<dbReference type="InterPro" id="IPR050967">
    <property type="entry name" value="Thiamine_Salvage_TenA"/>
</dbReference>
<evidence type="ECO:0000259" key="1">
    <source>
        <dbReference type="Pfam" id="PF03070"/>
    </source>
</evidence>
<dbReference type="InterPro" id="IPR016084">
    <property type="entry name" value="Haem_Oase-like_multi-hlx"/>
</dbReference>
<dbReference type="Gene3D" id="1.20.910.10">
    <property type="entry name" value="Heme oxygenase-like"/>
    <property type="match status" value="1"/>
</dbReference>
<protein>
    <recommendedName>
        <fullName evidence="1">Thiaminase-2/PQQC domain-containing protein</fullName>
    </recommendedName>
</protein>
<gene>
    <name evidence="2" type="ORF">APAL1065_LOCUS3959</name>
</gene>
<dbReference type="EMBL" id="HBHT01005986">
    <property type="protein sequence ID" value="CAD9947978.1"/>
    <property type="molecule type" value="Transcribed_RNA"/>
</dbReference>
<dbReference type="AlphaFoldDB" id="A0A7S2VBS5"/>
<feature type="domain" description="Thiaminase-2/PQQC" evidence="1">
    <location>
        <begin position="13"/>
        <end position="217"/>
    </location>
</feature>
<evidence type="ECO:0000313" key="2">
    <source>
        <dbReference type="EMBL" id="CAD9947978.1"/>
    </source>
</evidence>
<dbReference type="Pfam" id="PF03070">
    <property type="entry name" value="TENA_THI-4"/>
    <property type="match status" value="1"/>
</dbReference>
<dbReference type="GO" id="GO:0005829">
    <property type="term" value="C:cytosol"/>
    <property type="evidence" value="ECO:0007669"/>
    <property type="project" value="TreeGrafter"/>
</dbReference>
<dbReference type="GO" id="GO:0006772">
    <property type="term" value="P:thiamine metabolic process"/>
    <property type="evidence" value="ECO:0007669"/>
    <property type="project" value="UniProtKB-ARBA"/>
</dbReference>
<dbReference type="PANTHER" id="PTHR43198:SF2">
    <property type="entry name" value="SI:CH1073-67J19.1-RELATED"/>
    <property type="match status" value="1"/>
</dbReference>
<proteinExistence type="predicted"/>
<organism evidence="2">
    <name type="scientific">Entomoneis paludosa</name>
    <dbReference type="NCBI Taxonomy" id="265537"/>
    <lineage>
        <taxon>Eukaryota</taxon>
        <taxon>Sar</taxon>
        <taxon>Stramenopiles</taxon>
        <taxon>Ochrophyta</taxon>
        <taxon>Bacillariophyta</taxon>
        <taxon>Bacillariophyceae</taxon>
        <taxon>Bacillariophycidae</taxon>
        <taxon>Entomoneidaceae</taxon>
        <taxon>Entomoneis</taxon>
    </lineage>
</organism>
<dbReference type="PANTHER" id="PTHR43198">
    <property type="entry name" value="BIFUNCTIONAL TH2 PROTEIN"/>
    <property type="match status" value="1"/>
</dbReference>
<accession>A0A7S2VBS5</accession>
<dbReference type="CDD" id="cd19365">
    <property type="entry name" value="TenA_C-like"/>
    <property type="match status" value="1"/>
</dbReference>
<dbReference type="InterPro" id="IPR004305">
    <property type="entry name" value="Thiaminase-2/PQQC"/>
</dbReference>
<name>A0A7S2VBS5_9STRA</name>
<reference evidence="2" key="1">
    <citation type="submission" date="2021-01" db="EMBL/GenBank/DDBJ databases">
        <authorList>
            <person name="Corre E."/>
            <person name="Pelletier E."/>
            <person name="Niang G."/>
            <person name="Scheremetjew M."/>
            <person name="Finn R."/>
            <person name="Kale V."/>
            <person name="Holt S."/>
            <person name="Cochrane G."/>
            <person name="Meng A."/>
            <person name="Brown T."/>
            <person name="Cohen L."/>
        </authorList>
    </citation>
    <scope>NUCLEOTIDE SEQUENCE</scope>
    <source>
        <strain evidence="2">CCMP125</strain>
    </source>
</reference>